<dbReference type="Proteomes" id="UP000521199">
    <property type="component" value="Unassembled WGS sequence"/>
</dbReference>
<dbReference type="AlphaFoldDB" id="A0A7W8D424"/>
<dbReference type="RefSeq" id="WP_183960096.1">
    <property type="nucleotide sequence ID" value="NZ_JACHHP010000002.1"/>
</dbReference>
<keyword evidence="1" id="KW-0812">Transmembrane</keyword>
<accession>A0A7W8D424</accession>
<feature type="transmembrane region" description="Helical" evidence="1">
    <location>
        <begin position="7"/>
        <end position="27"/>
    </location>
</feature>
<keyword evidence="1" id="KW-1133">Transmembrane helix</keyword>
<keyword evidence="1" id="KW-0472">Membrane</keyword>
<protein>
    <submittedName>
        <fullName evidence="2">Uncharacterized protein</fullName>
    </submittedName>
</protein>
<evidence type="ECO:0000313" key="3">
    <source>
        <dbReference type="Proteomes" id="UP000521199"/>
    </source>
</evidence>
<organism evidence="2 3">
    <name type="scientific">Chiayiivirga flava</name>
    <dbReference type="NCBI Taxonomy" id="659595"/>
    <lineage>
        <taxon>Bacteria</taxon>
        <taxon>Pseudomonadati</taxon>
        <taxon>Pseudomonadota</taxon>
        <taxon>Gammaproteobacteria</taxon>
        <taxon>Lysobacterales</taxon>
        <taxon>Lysobacteraceae</taxon>
        <taxon>Chiayiivirga</taxon>
    </lineage>
</organism>
<reference evidence="2 3" key="1">
    <citation type="submission" date="2020-08" db="EMBL/GenBank/DDBJ databases">
        <title>Genomic Encyclopedia of Type Strains, Phase IV (KMG-IV): sequencing the most valuable type-strain genomes for metagenomic binning, comparative biology and taxonomic classification.</title>
        <authorList>
            <person name="Goeker M."/>
        </authorList>
    </citation>
    <scope>NUCLEOTIDE SEQUENCE [LARGE SCALE GENOMIC DNA]</scope>
    <source>
        <strain evidence="2 3">DSM 24163</strain>
    </source>
</reference>
<sequence length="204" mass="21657">MKKALGGCLVVGLLVLVIGGGALWWFVLKPAWHAGSEFMGAATQFAEIAQIEAKVSNRTPYSAPADGTIPPETWQRFVAVQRALQVDVGDTLAVLEAKYKEIEARTGNGSEPGLTDLLGAYGDLFGLIRDAKLAQVDALNAQGMSLEEYRWVRAQAYAALGLAGADADATPTPLQGSAIARNAELVREQRALLTQTAATAWLGF</sequence>
<evidence type="ECO:0000313" key="2">
    <source>
        <dbReference type="EMBL" id="MBB5207551.1"/>
    </source>
</evidence>
<dbReference type="EMBL" id="JACHHP010000002">
    <property type="protein sequence ID" value="MBB5207551.1"/>
    <property type="molecule type" value="Genomic_DNA"/>
</dbReference>
<comment type="caution">
    <text evidence="2">The sequence shown here is derived from an EMBL/GenBank/DDBJ whole genome shotgun (WGS) entry which is preliminary data.</text>
</comment>
<gene>
    <name evidence="2" type="ORF">HNQ52_001080</name>
</gene>
<proteinExistence type="predicted"/>
<evidence type="ECO:0000256" key="1">
    <source>
        <dbReference type="SAM" id="Phobius"/>
    </source>
</evidence>
<name>A0A7W8D424_9GAMM</name>
<keyword evidence="3" id="KW-1185">Reference proteome</keyword>